<name>A0A365PL93_ACIJU</name>
<dbReference type="Pfam" id="PF01734">
    <property type="entry name" value="Patatin"/>
    <property type="match status" value="1"/>
</dbReference>
<evidence type="ECO:0000256" key="2">
    <source>
        <dbReference type="ARBA" id="ARBA00022963"/>
    </source>
</evidence>
<evidence type="ECO:0000256" key="3">
    <source>
        <dbReference type="ARBA" id="ARBA00023098"/>
    </source>
</evidence>
<dbReference type="Gene3D" id="3.40.1090.10">
    <property type="entry name" value="Cytosolic phospholipase A2 catalytic domain"/>
    <property type="match status" value="2"/>
</dbReference>
<feature type="domain" description="PNPLA" evidence="5">
    <location>
        <begin position="157"/>
        <end position="344"/>
    </location>
</feature>
<dbReference type="InterPro" id="IPR002641">
    <property type="entry name" value="PNPLA_dom"/>
</dbReference>
<evidence type="ECO:0000313" key="7">
    <source>
        <dbReference type="Proteomes" id="UP000253688"/>
    </source>
</evidence>
<organism evidence="6 7">
    <name type="scientific">Acinetobacter junii</name>
    <dbReference type="NCBI Taxonomy" id="40215"/>
    <lineage>
        <taxon>Bacteria</taxon>
        <taxon>Pseudomonadati</taxon>
        <taxon>Pseudomonadota</taxon>
        <taxon>Gammaproteobacteria</taxon>
        <taxon>Moraxellales</taxon>
        <taxon>Moraxellaceae</taxon>
        <taxon>Acinetobacter</taxon>
    </lineage>
</organism>
<dbReference type="Proteomes" id="UP000253688">
    <property type="component" value="Unassembled WGS sequence"/>
</dbReference>
<dbReference type="AlphaFoldDB" id="A0A365PL93"/>
<sequence>MLNKVREKKNSYQKHRVDVLKEDLQHARSYQQWKEIALKLDEESGREEWKYDNQSPYFDAEALSNRYTLLKKYRTQHRTLDLIYVLREGLSYDFANIGHPMLFAETYVGTKKIIENYVELVSDCFQYLASSECITFQLKEKIQFFEECQKAYGQPALMFSGGATLGLFHTGVCKALFEQDLMPSVLSGSSAGAIMTGMLGVSKNDKIPELLGGQHFFSDAFRFRTVTELIKGHGGLADVMYLKKFLMNNLGDLTFAEAYQQSKRHINIVVAPHNTAQNPRIMNALTAPNVLVWSAVLASCAVPVLFPPVHLTSKRYDGQHTPYMAKTKWVDGSMRSDFPQEKMARLYNINYTIASQVNPHIVPFMQSDSDRFRRDVLSWPQRIVRHQGKAIAMEVMDLTRNYMGGFFPIRRVLDHGYGILGQRYYGDVNIIAKYGLRHYNYMLKNPRPRIFKILQQEGERATWPKITSIETHARIGKTIEHCLASLRKQENKQQNEFYYVDL</sequence>
<evidence type="ECO:0000256" key="1">
    <source>
        <dbReference type="ARBA" id="ARBA00022801"/>
    </source>
</evidence>
<protein>
    <submittedName>
        <fullName evidence="6">DUF3336 domain-containing protein</fullName>
    </submittedName>
</protein>
<dbReference type="InterPro" id="IPR050301">
    <property type="entry name" value="NTE"/>
</dbReference>
<comment type="caution">
    <text evidence="4">Lacks conserved residue(s) required for the propagation of feature annotation.</text>
</comment>
<dbReference type="PANTHER" id="PTHR14226">
    <property type="entry name" value="NEUROPATHY TARGET ESTERASE/SWISS CHEESE D.MELANOGASTER"/>
    <property type="match status" value="1"/>
</dbReference>
<feature type="short sequence motif" description="GXSXG" evidence="4">
    <location>
        <begin position="188"/>
        <end position="192"/>
    </location>
</feature>
<keyword evidence="3 4" id="KW-0443">Lipid metabolism</keyword>
<dbReference type="PROSITE" id="PS51635">
    <property type="entry name" value="PNPLA"/>
    <property type="match status" value="1"/>
</dbReference>
<dbReference type="InterPro" id="IPR021771">
    <property type="entry name" value="Triacylglycerol_lipase_N"/>
</dbReference>
<feature type="active site" description="Nucleophile" evidence="4">
    <location>
        <position position="190"/>
    </location>
</feature>
<dbReference type="SUPFAM" id="SSF52151">
    <property type="entry name" value="FabD/lysophospholipase-like"/>
    <property type="match status" value="1"/>
</dbReference>
<dbReference type="STRING" id="40215.BVL33_07535"/>
<dbReference type="Pfam" id="PF11815">
    <property type="entry name" value="DUF3336"/>
    <property type="match status" value="1"/>
</dbReference>
<dbReference type="EMBL" id="QEWH01000020">
    <property type="protein sequence ID" value="RBA49196.1"/>
    <property type="molecule type" value="Genomic_DNA"/>
</dbReference>
<evidence type="ECO:0000256" key="4">
    <source>
        <dbReference type="PROSITE-ProRule" id="PRU01161"/>
    </source>
</evidence>
<dbReference type="GO" id="GO:0004806">
    <property type="term" value="F:triacylglycerol lipase activity"/>
    <property type="evidence" value="ECO:0007669"/>
    <property type="project" value="InterPro"/>
</dbReference>
<evidence type="ECO:0000313" key="6">
    <source>
        <dbReference type="EMBL" id="RBA49196.1"/>
    </source>
</evidence>
<dbReference type="PANTHER" id="PTHR14226:SF10">
    <property type="entry name" value="TRIACYLGLYCEROL LIPASE 4-RELATED"/>
    <property type="match status" value="1"/>
</dbReference>
<comment type="caution">
    <text evidence="6">The sequence shown here is derived from an EMBL/GenBank/DDBJ whole genome shotgun (WGS) entry which is preliminary data.</text>
</comment>
<proteinExistence type="predicted"/>
<evidence type="ECO:0000259" key="5">
    <source>
        <dbReference type="PROSITE" id="PS51635"/>
    </source>
</evidence>
<keyword evidence="2 4" id="KW-0442">Lipid degradation</keyword>
<feature type="active site" description="Proton acceptor" evidence="4">
    <location>
        <position position="331"/>
    </location>
</feature>
<dbReference type="GO" id="GO:0016042">
    <property type="term" value="P:lipid catabolic process"/>
    <property type="evidence" value="ECO:0007669"/>
    <property type="project" value="UniProtKB-UniRule"/>
</dbReference>
<reference evidence="6 7" key="1">
    <citation type="submission" date="2018-04" db="EMBL/GenBank/DDBJ databases">
        <title>Acinetobacter junii Genome sequencing and assembly.</title>
        <authorList>
            <person name="Su J."/>
            <person name="Rensing C."/>
            <person name="Mazhar H.S."/>
        </authorList>
    </citation>
    <scope>NUCLEOTIDE SEQUENCE [LARGE SCALE GENOMIC DNA]</scope>
    <source>
        <strain evidence="6 7">SC22</strain>
    </source>
</reference>
<dbReference type="InterPro" id="IPR016035">
    <property type="entry name" value="Acyl_Trfase/lysoPLipase"/>
</dbReference>
<dbReference type="CDD" id="cd07206">
    <property type="entry name" value="Pat_TGL3-4-5_SDP1"/>
    <property type="match status" value="1"/>
</dbReference>
<dbReference type="RefSeq" id="WP_112986161.1">
    <property type="nucleotide sequence ID" value="NZ_CP131470.1"/>
</dbReference>
<accession>A0A365PL93</accession>
<keyword evidence="1 4" id="KW-0378">Hydrolase</keyword>
<gene>
    <name evidence="6" type="ORF">DC346_03500</name>
</gene>